<feature type="signal peptide" evidence="6">
    <location>
        <begin position="1"/>
        <end position="20"/>
    </location>
</feature>
<comment type="similarity">
    <text evidence="2 6">Belongs to the plant self-incompatibility (S1) protein family.</text>
</comment>
<reference evidence="8 9" key="1">
    <citation type="journal article" date="2014" name="Science">
        <title>Plant genetics. Early allopolyploid evolution in the post-Neolithic Brassica napus oilseed genome.</title>
        <authorList>
            <person name="Chalhoub B."/>
            <person name="Denoeud F."/>
            <person name="Liu S."/>
            <person name="Parkin I.A."/>
            <person name="Tang H."/>
            <person name="Wang X."/>
            <person name="Chiquet J."/>
            <person name="Belcram H."/>
            <person name="Tong C."/>
            <person name="Samans B."/>
            <person name="Correa M."/>
            <person name="Da Silva C."/>
            <person name="Just J."/>
            <person name="Falentin C."/>
            <person name="Koh C.S."/>
            <person name="Le Clainche I."/>
            <person name="Bernard M."/>
            <person name="Bento P."/>
            <person name="Noel B."/>
            <person name="Labadie K."/>
            <person name="Alberti A."/>
            <person name="Charles M."/>
            <person name="Arnaud D."/>
            <person name="Guo H."/>
            <person name="Daviaud C."/>
            <person name="Alamery S."/>
            <person name="Jabbari K."/>
            <person name="Zhao M."/>
            <person name="Edger P.P."/>
            <person name="Chelaifa H."/>
            <person name="Tack D."/>
            <person name="Lassalle G."/>
            <person name="Mestiri I."/>
            <person name="Schnel N."/>
            <person name="Le Paslier M.C."/>
            <person name="Fan G."/>
            <person name="Renault V."/>
            <person name="Bayer P.E."/>
            <person name="Golicz A.A."/>
            <person name="Manoli S."/>
            <person name="Lee T.H."/>
            <person name="Thi V.H."/>
            <person name="Chalabi S."/>
            <person name="Hu Q."/>
            <person name="Fan C."/>
            <person name="Tollenaere R."/>
            <person name="Lu Y."/>
            <person name="Battail C."/>
            <person name="Shen J."/>
            <person name="Sidebottom C.H."/>
            <person name="Wang X."/>
            <person name="Canaguier A."/>
            <person name="Chauveau A."/>
            <person name="Berard A."/>
            <person name="Deniot G."/>
            <person name="Guan M."/>
            <person name="Liu Z."/>
            <person name="Sun F."/>
            <person name="Lim Y.P."/>
            <person name="Lyons E."/>
            <person name="Town C.D."/>
            <person name="Bancroft I."/>
            <person name="Wang X."/>
            <person name="Meng J."/>
            <person name="Ma J."/>
            <person name="Pires J.C."/>
            <person name="King G.J."/>
            <person name="Brunel D."/>
            <person name="Delourme R."/>
            <person name="Renard M."/>
            <person name="Aury J.M."/>
            <person name="Adams K.L."/>
            <person name="Batley J."/>
            <person name="Snowdon R.J."/>
            <person name="Tost J."/>
            <person name="Edwards D."/>
            <person name="Zhou Y."/>
            <person name="Hua W."/>
            <person name="Sharpe A.G."/>
            <person name="Paterson A.H."/>
            <person name="Guan C."/>
            <person name="Wincker P."/>
        </authorList>
    </citation>
    <scope>NUCLEOTIDE SEQUENCE [LARGE SCALE GENOMIC DNA]</scope>
    <source>
        <strain evidence="9">cv. Darmor-bzh</strain>
    </source>
</reference>
<evidence type="ECO:0000256" key="5">
    <source>
        <dbReference type="ARBA" id="ARBA00022729"/>
    </source>
</evidence>
<dbReference type="AlphaFoldDB" id="A0A078GWE4"/>
<evidence type="ECO:0000313" key="9">
    <source>
        <dbReference type="Proteomes" id="UP000028999"/>
    </source>
</evidence>
<evidence type="ECO:0000256" key="4">
    <source>
        <dbReference type="ARBA" id="ARBA00022525"/>
    </source>
</evidence>
<dbReference type="Proteomes" id="UP000028999">
    <property type="component" value="Unassembled WGS sequence"/>
</dbReference>
<accession>A0A078GWE4</accession>
<dbReference type="STRING" id="3708.A0A078GWE4"/>
<protein>
    <recommendedName>
        <fullName evidence="6">S-protein homolog</fullName>
    </recommendedName>
</protein>
<proteinExistence type="inferred from homology"/>
<evidence type="ECO:0000313" key="7">
    <source>
        <dbReference type="EMBL" id="CAF2131638.1"/>
    </source>
</evidence>
<keyword evidence="9" id="KW-1185">Reference proteome</keyword>
<dbReference type="EMBL" id="LK032245">
    <property type="protein sequence ID" value="CDY29846.1"/>
    <property type="molecule type" value="Genomic_DNA"/>
</dbReference>
<dbReference type="PANTHER" id="PTHR31232:SF135">
    <property type="entry name" value="S-PROTEIN HOMOLOG 9"/>
    <property type="match status" value="1"/>
</dbReference>
<dbReference type="PaxDb" id="3708-A0A078GWE4"/>
<comment type="subcellular location">
    <subcellularLocation>
        <location evidence="1 6">Secreted</location>
    </subcellularLocation>
</comment>
<evidence type="ECO:0000256" key="6">
    <source>
        <dbReference type="RuleBase" id="RU367044"/>
    </source>
</evidence>
<dbReference type="Pfam" id="PF05938">
    <property type="entry name" value="Self-incomp_S1"/>
    <property type="match status" value="1"/>
</dbReference>
<name>A0A078GWE4_BRANA</name>
<dbReference type="SMR" id="A0A078GWE4"/>
<keyword evidence="3 6" id="KW-0713">Self-incompatibility</keyword>
<dbReference type="GO" id="GO:0060320">
    <property type="term" value="P:rejection of self pollen"/>
    <property type="evidence" value="ECO:0007669"/>
    <property type="project" value="UniProtKB-KW"/>
</dbReference>
<evidence type="ECO:0000256" key="1">
    <source>
        <dbReference type="ARBA" id="ARBA00004613"/>
    </source>
</evidence>
<evidence type="ECO:0000256" key="2">
    <source>
        <dbReference type="ARBA" id="ARBA00005581"/>
    </source>
</evidence>
<dbReference type="OrthoDB" id="1034407at2759"/>
<reference evidence="7" key="3">
    <citation type="submission" date="2021-01" db="EMBL/GenBank/DDBJ databases">
        <authorList>
            <consortium name="Genoscope - CEA"/>
            <person name="William W."/>
        </authorList>
    </citation>
    <scope>NUCLEOTIDE SEQUENCE</scope>
</reference>
<feature type="chain" id="PRO_5041007944" description="S-protein homolog" evidence="6">
    <location>
        <begin position="21"/>
        <end position="133"/>
    </location>
</feature>
<sequence length="133" mass="15088">MNRLSCFLLTIALIVGSSNAIWEKNSVHFKSSLRPGNTLKIHCTSNDDDLGVHLLSPGQTYDFSFHDSILKTYFDCTLNQGPNFAFHVSFTAYKSGGGLIRYGKTNFWDAREDGMYFTHGQEAPKLEYKWTHV</sequence>
<dbReference type="InterPro" id="IPR010264">
    <property type="entry name" value="Self-incomp_S1"/>
</dbReference>
<organism evidence="8 9">
    <name type="scientific">Brassica napus</name>
    <name type="common">Rape</name>
    <dbReference type="NCBI Taxonomy" id="3708"/>
    <lineage>
        <taxon>Eukaryota</taxon>
        <taxon>Viridiplantae</taxon>
        <taxon>Streptophyta</taxon>
        <taxon>Embryophyta</taxon>
        <taxon>Tracheophyta</taxon>
        <taxon>Spermatophyta</taxon>
        <taxon>Magnoliopsida</taxon>
        <taxon>eudicotyledons</taxon>
        <taxon>Gunneridae</taxon>
        <taxon>Pentapetalae</taxon>
        <taxon>rosids</taxon>
        <taxon>malvids</taxon>
        <taxon>Brassicales</taxon>
        <taxon>Brassicaceae</taxon>
        <taxon>Brassiceae</taxon>
        <taxon>Brassica</taxon>
    </lineage>
</organism>
<reference evidence="8" key="2">
    <citation type="submission" date="2014-06" db="EMBL/GenBank/DDBJ databases">
        <authorList>
            <person name="Genoscope - CEA"/>
        </authorList>
    </citation>
    <scope>NUCLEOTIDE SEQUENCE</scope>
</reference>
<dbReference type="EMBL" id="HG994357">
    <property type="protein sequence ID" value="CAF2131638.1"/>
    <property type="molecule type" value="Genomic_DNA"/>
</dbReference>
<dbReference type="OMA" id="LEYKWTH"/>
<evidence type="ECO:0000313" key="8">
    <source>
        <dbReference type="EMBL" id="CDY29846.1"/>
    </source>
</evidence>
<evidence type="ECO:0000256" key="3">
    <source>
        <dbReference type="ARBA" id="ARBA00022471"/>
    </source>
</evidence>
<dbReference type="PANTHER" id="PTHR31232">
    <property type="match status" value="1"/>
</dbReference>
<dbReference type="Proteomes" id="UP001295469">
    <property type="component" value="Chromosome A03"/>
</dbReference>
<keyword evidence="5 6" id="KW-0732">Signal</keyword>
<gene>
    <name evidence="8" type="primary">BnaA03g48670D</name>
    <name evidence="7" type="ORF">DARMORV10_A03P57360.1</name>
    <name evidence="8" type="ORF">GSBRNA2T00044282001</name>
</gene>
<dbReference type="Gramene" id="CDY29846">
    <property type="protein sequence ID" value="CDY29846"/>
    <property type="gene ID" value="GSBRNA2T00044282001"/>
</dbReference>
<keyword evidence="4 6" id="KW-0964">Secreted</keyword>
<dbReference type="GO" id="GO:0005576">
    <property type="term" value="C:extracellular region"/>
    <property type="evidence" value="ECO:0007669"/>
    <property type="project" value="UniProtKB-SubCell"/>
</dbReference>